<dbReference type="Proteomes" id="UP000196485">
    <property type="component" value="Unassembled WGS sequence"/>
</dbReference>
<dbReference type="RefSeq" id="WP_087819733.1">
    <property type="nucleotide sequence ID" value="NZ_FYAH01000001.1"/>
</dbReference>
<name>A0A1Y6KTZ4_9GAMM</name>
<keyword evidence="3" id="KW-1185">Reference proteome</keyword>
<feature type="transmembrane region" description="Helical" evidence="1">
    <location>
        <begin position="5"/>
        <end position="22"/>
    </location>
</feature>
<dbReference type="EMBL" id="FYAH01000001">
    <property type="protein sequence ID" value="SMY15502.1"/>
    <property type="molecule type" value="Genomic_DNA"/>
</dbReference>
<evidence type="ECO:0000256" key="1">
    <source>
        <dbReference type="SAM" id="Phobius"/>
    </source>
</evidence>
<sequence length="257" mass="29374">MNKRYIILISVIVVSIYIYYTHNGSVPSSTIMVKYQPPTTTSNNHDNEILPKPDDFDELIAIKEQKPQIMPAPNNNLLAVNPFVDDVEFTTAAHQEQSLAIESNINLLTGSDLWKYRPTLKQHIEQEQQIQLTNDYSAMQVDDDLLKQLIVGDSLIVSLPNKGTQQIIISAIQKKKNNVVIWELQNTQRQNIGKITQVKAITEGSFITDSKQEYHLRTVNNKGWIASKEQLVNNNNQAIKENKQPFSERFLDEDKDQ</sequence>
<proteinExistence type="predicted"/>
<organism evidence="2 3">
    <name type="scientific">Photobacterium aquimaris</name>
    <dbReference type="NCBI Taxonomy" id="512643"/>
    <lineage>
        <taxon>Bacteria</taxon>
        <taxon>Pseudomonadati</taxon>
        <taxon>Pseudomonadota</taxon>
        <taxon>Gammaproteobacteria</taxon>
        <taxon>Vibrionales</taxon>
        <taxon>Vibrionaceae</taxon>
        <taxon>Photobacterium</taxon>
    </lineage>
</organism>
<gene>
    <name evidence="2" type="ORF">PAQU9191_00725</name>
</gene>
<evidence type="ECO:0000313" key="3">
    <source>
        <dbReference type="Proteomes" id="UP000196485"/>
    </source>
</evidence>
<protein>
    <submittedName>
        <fullName evidence="2">Uncharacterized protein</fullName>
    </submittedName>
</protein>
<keyword evidence="1" id="KW-0812">Transmembrane</keyword>
<keyword evidence="1" id="KW-0472">Membrane</keyword>
<reference evidence="3" key="1">
    <citation type="submission" date="2017-06" db="EMBL/GenBank/DDBJ databases">
        <authorList>
            <person name="Rodrigo-Torres L."/>
            <person name="Arahal R. D."/>
            <person name="Lucena T."/>
        </authorList>
    </citation>
    <scope>NUCLEOTIDE SEQUENCE [LARGE SCALE GENOMIC DNA]</scope>
    <source>
        <strain evidence="3">type strain: CECT 9192</strain>
    </source>
</reference>
<accession>A0A1Y6KTZ4</accession>
<dbReference type="AlphaFoldDB" id="A0A1Y6KTZ4"/>
<evidence type="ECO:0000313" key="2">
    <source>
        <dbReference type="EMBL" id="SMY15502.1"/>
    </source>
</evidence>
<keyword evidence="1" id="KW-1133">Transmembrane helix</keyword>